<sequence>MKAPLDDIQQRFADAMRDPDNESSVVGQLSTSADIAARRLDVYRGNAQAHWRVALADAYPVLRALTGETYFSALARAYVRVFPSRSGDLNQFGAKLAAFISDWERNSRYDYFGDVARLEWAVHTAWYAADAMALSAQQWQQTSSERLLANRLAVHPACAAMHSRHAIADIWRAHQANGTPPERIDRPVWILVVRPHWRPFVVDQSRAAHEAFIALQGGRTLNEAIDIALGVDPCFDISTQLKSWIEVSAITGLATR</sequence>
<evidence type="ECO:0000313" key="3">
    <source>
        <dbReference type="Proteomes" id="UP000494363"/>
    </source>
</evidence>
<evidence type="ECO:0000259" key="1">
    <source>
        <dbReference type="Pfam" id="PF09836"/>
    </source>
</evidence>
<dbReference type="InterPro" id="IPR044922">
    <property type="entry name" value="DUF2063_N_sf"/>
</dbReference>
<dbReference type="Pfam" id="PF09836">
    <property type="entry name" value="DUF2063"/>
    <property type="match status" value="1"/>
</dbReference>
<reference evidence="2 3" key="1">
    <citation type="submission" date="2020-04" db="EMBL/GenBank/DDBJ databases">
        <authorList>
            <person name="De Canck E."/>
        </authorList>
    </citation>
    <scope>NUCLEOTIDE SEQUENCE [LARGE SCALE GENOMIC DNA]</scope>
    <source>
        <strain evidence="2 3">LMG 29542</strain>
    </source>
</reference>
<dbReference type="Gene3D" id="1.10.150.690">
    <property type="entry name" value="DUF2063"/>
    <property type="match status" value="1"/>
</dbReference>
<accession>A0A6J5D6N7</accession>
<proteinExistence type="predicted"/>
<dbReference type="AlphaFoldDB" id="A0A6J5D6N7"/>
<organism evidence="2 3">
    <name type="scientific">Paraburkholderia humisilvae</name>
    <dbReference type="NCBI Taxonomy" id="627669"/>
    <lineage>
        <taxon>Bacteria</taxon>
        <taxon>Pseudomonadati</taxon>
        <taxon>Pseudomonadota</taxon>
        <taxon>Betaproteobacteria</taxon>
        <taxon>Burkholderiales</taxon>
        <taxon>Burkholderiaceae</taxon>
        <taxon>Paraburkholderia</taxon>
    </lineage>
</organism>
<dbReference type="EMBL" id="CADIKH010000003">
    <property type="protein sequence ID" value="CAB3749024.1"/>
    <property type="molecule type" value="Genomic_DNA"/>
</dbReference>
<gene>
    <name evidence="2" type="ORF">LMG29542_00834</name>
</gene>
<evidence type="ECO:0000313" key="2">
    <source>
        <dbReference type="EMBL" id="CAB3749024.1"/>
    </source>
</evidence>
<name>A0A6J5D6N7_9BURK</name>
<dbReference type="InterPro" id="IPR018640">
    <property type="entry name" value="DUF2063"/>
</dbReference>
<protein>
    <recommendedName>
        <fullName evidence="1">Putative DNA-binding domain-containing protein</fullName>
    </recommendedName>
</protein>
<dbReference type="RefSeq" id="WP_175225181.1">
    <property type="nucleotide sequence ID" value="NZ_CADIKH010000003.1"/>
</dbReference>
<keyword evidence="3" id="KW-1185">Reference proteome</keyword>
<dbReference type="Proteomes" id="UP000494363">
    <property type="component" value="Unassembled WGS sequence"/>
</dbReference>
<feature type="domain" description="Putative DNA-binding" evidence="1">
    <location>
        <begin position="8"/>
        <end position="100"/>
    </location>
</feature>